<proteinExistence type="predicted"/>
<protein>
    <submittedName>
        <fullName evidence="3">Toll/interleukin-1 receptor domain-containing protein</fullName>
    </submittedName>
</protein>
<keyword evidence="1" id="KW-1133">Transmembrane helix</keyword>
<evidence type="ECO:0000313" key="3">
    <source>
        <dbReference type="EMBL" id="NKE55357.1"/>
    </source>
</evidence>
<dbReference type="InterPro" id="IPR035897">
    <property type="entry name" value="Toll_tir_struct_dom_sf"/>
</dbReference>
<evidence type="ECO:0000259" key="2">
    <source>
        <dbReference type="PROSITE" id="PS50104"/>
    </source>
</evidence>
<gene>
    <name evidence="3" type="ORF">FXN61_00350</name>
</gene>
<dbReference type="PROSITE" id="PS50104">
    <property type="entry name" value="TIR"/>
    <property type="match status" value="1"/>
</dbReference>
<keyword evidence="3" id="KW-0675">Receptor</keyword>
<dbReference type="Pfam" id="PF13676">
    <property type="entry name" value="TIR_2"/>
    <property type="match status" value="1"/>
</dbReference>
<accession>A0ABX1F9D2</accession>
<evidence type="ECO:0000256" key="1">
    <source>
        <dbReference type="SAM" id="Phobius"/>
    </source>
</evidence>
<feature type="domain" description="TIR" evidence="2">
    <location>
        <begin position="9"/>
        <end position="161"/>
    </location>
</feature>
<reference evidence="3 4" key="1">
    <citation type="submission" date="2019-08" db="EMBL/GenBank/DDBJ databases">
        <title>Lentzea from Indian Himalayas.</title>
        <authorList>
            <person name="Mandal S."/>
            <person name="Mallick Gupta A."/>
            <person name="Maiti P.K."/>
            <person name="Sarkar J."/>
            <person name="Mandal S."/>
        </authorList>
    </citation>
    <scope>NUCLEOTIDE SEQUENCE [LARGE SCALE GENOMIC DNA]</scope>
    <source>
        <strain evidence="3 4">PSKA42</strain>
    </source>
</reference>
<dbReference type="Proteomes" id="UP001515943">
    <property type="component" value="Unassembled WGS sequence"/>
</dbReference>
<keyword evidence="4" id="KW-1185">Reference proteome</keyword>
<dbReference type="InterPro" id="IPR000157">
    <property type="entry name" value="TIR_dom"/>
</dbReference>
<keyword evidence="1" id="KW-0812">Transmembrane</keyword>
<keyword evidence="1" id="KW-0472">Membrane</keyword>
<feature type="transmembrane region" description="Helical" evidence="1">
    <location>
        <begin position="182"/>
        <end position="205"/>
    </location>
</feature>
<comment type="caution">
    <text evidence="3">The sequence shown here is derived from an EMBL/GenBank/DDBJ whole genome shotgun (WGS) entry which is preliminary data.</text>
</comment>
<sequence>MRSSKGADLVAGVFISYRGDDSLTTAALIDRELAGRFGRDMVFLDSQSIEPGADFVEELLGRLRTSSVLLVVIGPHWLTLTDEAGRRRVDDPTDWVRREIIEALARDVRVIPILLDGVGMPAETDLPPELAKLSRHQYVTLRRRHADEDLNHLVDKLTKLDQRLSKIARRHEDGRGVARRSVFYLAAGIVAAMPIGVWIGSYGLYDGSTKVSLPPQVVPSAQPSATCQPARKHEVTVSGNVVDANGTGIGAVVPGQIVVVDFSRPPFKDRLYVRVEGSALSGYVKAEKLKDVSGCDN</sequence>
<dbReference type="Gene3D" id="3.40.50.10140">
    <property type="entry name" value="Toll/interleukin-1 receptor homology (TIR) domain"/>
    <property type="match status" value="1"/>
</dbReference>
<dbReference type="SUPFAM" id="SSF52200">
    <property type="entry name" value="Toll/Interleukin receptor TIR domain"/>
    <property type="match status" value="1"/>
</dbReference>
<dbReference type="EMBL" id="VSRL01000001">
    <property type="protein sequence ID" value="NKE55357.1"/>
    <property type="molecule type" value="Genomic_DNA"/>
</dbReference>
<name>A0ABX1F9D2_9PSEU</name>
<evidence type="ECO:0000313" key="4">
    <source>
        <dbReference type="Proteomes" id="UP001515943"/>
    </source>
</evidence>
<organism evidence="3 4">
    <name type="scientific">Lentzea indica</name>
    <dbReference type="NCBI Taxonomy" id="2604800"/>
    <lineage>
        <taxon>Bacteria</taxon>
        <taxon>Bacillati</taxon>
        <taxon>Actinomycetota</taxon>
        <taxon>Actinomycetes</taxon>
        <taxon>Pseudonocardiales</taxon>
        <taxon>Pseudonocardiaceae</taxon>
        <taxon>Lentzea</taxon>
    </lineage>
</organism>